<sequence length="361" mass="40143">MDLTRERKVFFVKQILKLCSDDESSSSSSSSSSGSDDGEKSSNAENNHVDNDVDDPFANFPGITEAGLANAHNGFGITHMANLCAMTETEVNGEKRLINRGGVGRNAEDIPDEFLFHLFHTTFSLWICAGAALDRKGNPKYHEIALNEDYRAKADMGRITLRFFAQALDSFEFSDFDDTGPYWNAGAPRVVYVTAWLAVQRGDFVTDVLTRRDSALALYVSLYGIANRGMCICCTRKYMTRITDGGDNHLSPFSSCVSHFRVRSGACNNCIWDSRDDCSWRNLNGTVPYYRPQYLPGLPPFGVMDRFVKDVNFINESGNLNHGSCPRITCKLTNLETDPEIRAAALEEALNRLAEVEAESD</sequence>
<name>A0A9P9IXX2_9HYPO</name>
<dbReference type="AlphaFoldDB" id="A0A9P9IXX2"/>
<protein>
    <submittedName>
        <fullName evidence="2">Uncharacterized protein</fullName>
    </submittedName>
</protein>
<gene>
    <name evidence="2" type="ORF">B0J13DRAFT_624635</name>
</gene>
<dbReference type="Proteomes" id="UP000717696">
    <property type="component" value="Unassembled WGS sequence"/>
</dbReference>
<feature type="region of interest" description="Disordered" evidence="1">
    <location>
        <begin position="20"/>
        <end position="56"/>
    </location>
</feature>
<dbReference type="OrthoDB" id="5055259at2759"/>
<comment type="caution">
    <text evidence="2">The sequence shown here is derived from an EMBL/GenBank/DDBJ whole genome shotgun (WGS) entry which is preliminary data.</text>
</comment>
<feature type="compositionally biased region" description="Basic and acidic residues" evidence="1">
    <location>
        <begin position="37"/>
        <end position="51"/>
    </location>
</feature>
<proteinExistence type="predicted"/>
<organism evidence="2 3">
    <name type="scientific">Dactylonectria estremocensis</name>
    <dbReference type="NCBI Taxonomy" id="1079267"/>
    <lineage>
        <taxon>Eukaryota</taxon>
        <taxon>Fungi</taxon>
        <taxon>Dikarya</taxon>
        <taxon>Ascomycota</taxon>
        <taxon>Pezizomycotina</taxon>
        <taxon>Sordariomycetes</taxon>
        <taxon>Hypocreomycetidae</taxon>
        <taxon>Hypocreales</taxon>
        <taxon>Nectriaceae</taxon>
        <taxon>Dactylonectria</taxon>
    </lineage>
</organism>
<evidence type="ECO:0000313" key="3">
    <source>
        <dbReference type="Proteomes" id="UP000717696"/>
    </source>
</evidence>
<dbReference type="EMBL" id="JAGMUU010000014">
    <property type="protein sequence ID" value="KAH7139818.1"/>
    <property type="molecule type" value="Genomic_DNA"/>
</dbReference>
<evidence type="ECO:0000256" key="1">
    <source>
        <dbReference type="SAM" id="MobiDB-lite"/>
    </source>
</evidence>
<evidence type="ECO:0000313" key="2">
    <source>
        <dbReference type="EMBL" id="KAH7139818.1"/>
    </source>
</evidence>
<feature type="compositionally biased region" description="Low complexity" evidence="1">
    <location>
        <begin position="25"/>
        <end position="35"/>
    </location>
</feature>
<keyword evidence="3" id="KW-1185">Reference proteome</keyword>
<accession>A0A9P9IXX2</accession>
<reference evidence="2" key="1">
    <citation type="journal article" date="2021" name="Nat. Commun.">
        <title>Genetic determinants of endophytism in the Arabidopsis root mycobiome.</title>
        <authorList>
            <person name="Mesny F."/>
            <person name="Miyauchi S."/>
            <person name="Thiergart T."/>
            <person name="Pickel B."/>
            <person name="Atanasova L."/>
            <person name="Karlsson M."/>
            <person name="Huettel B."/>
            <person name="Barry K.W."/>
            <person name="Haridas S."/>
            <person name="Chen C."/>
            <person name="Bauer D."/>
            <person name="Andreopoulos W."/>
            <person name="Pangilinan J."/>
            <person name="LaButti K."/>
            <person name="Riley R."/>
            <person name="Lipzen A."/>
            <person name="Clum A."/>
            <person name="Drula E."/>
            <person name="Henrissat B."/>
            <person name="Kohler A."/>
            <person name="Grigoriev I.V."/>
            <person name="Martin F.M."/>
            <person name="Hacquard S."/>
        </authorList>
    </citation>
    <scope>NUCLEOTIDE SEQUENCE</scope>
    <source>
        <strain evidence="2">MPI-CAGE-AT-0021</strain>
    </source>
</reference>